<sequence>MVMWRIGEVARRAGVAVSTLHYYEEQGLIESSRNVGNQRQYASSVLRRIGVIKSAQRLGISLKSIKQAFANLPNQRTPTTADWKKLSKQWRAELEQKIQQLTALRDQLDGCIGCGCLSLKKCKLRNPNDELGEKGSGAVLLEVPNLGNESD</sequence>
<evidence type="ECO:0000256" key="4">
    <source>
        <dbReference type="ARBA" id="ARBA00023004"/>
    </source>
</evidence>
<dbReference type="SMART" id="SM00422">
    <property type="entry name" value="HTH_MERR"/>
    <property type="match status" value="1"/>
</dbReference>
<dbReference type="PROSITE" id="PS00552">
    <property type="entry name" value="HTH_MERR_1"/>
    <property type="match status" value="1"/>
</dbReference>
<dbReference type="GO" id="GO:0006979">
    <property type="term" value="P:response to oxidative stress"/>
    <property type="evidence" value="ECO:0007669"/>
    <property type="project" value="InterPro"/>
</dbReference>
<dbReference type="PRINTS" id="PR00040">
    <property type="entry name" value="HTHMERR"/>
</dbReference>
<dbReference type="RefSeq" id="WP_309201302.1">
    <property type="nucleotide sequence ID" value="NZ_CP133548.1"/>
</dbReference>
<dbReference type="GO" id="GO:0046872">
    <property type="term" value="F:metal ion binding"/>
    <property type="evidence" value="ECO:0007669"/>
    <property type="project" value="UniProtKB-KW"/>
</dbReference>
<dbReference type="InterPro" id="IPR047057">
    <property type="entry name" value="MerR_fam"/>
</dbReference>
<evidence type="ECO:0000313" key="11">
    <source>
        <dbReference type="Proteomes" id="UP001239782"/>
    </source>
</evidence>
<keyword evidence="7" id="KW-0238">DNA-binding</keyword>
<name>A0AA51RRD8_9GAMM</name>
<reference evidence="10 11" key="1">
    <citation type="submission" date="2023-08" db="EMBL/GenBank/DDBJ databases">
        <title>Pleionea litopenaei sp. nov., isolated from stomach of juvenile Litopenaeus vannamei.</title>
        <authorList>
            <person name="Rho A.M."/>
            <person name="Hwang C.Y."/>
        </authorList>
    </citation>
    <scope>NUCLEOTIDE SEQUENCE [LARGE SCALE GENOMIC DNA]</scope>
    <source>
        <strain evidence="10 11">HL-JVS1</strain>
    </source>
</reference>
<dbReference type="Gene3D" id="1.10.1660.10">
    <property type="match status" value="1"/>
</dbReference>
<dbReference type="InterPro" id="IPR010211">
    <property type="entry name" value="Redox-sen_tscrpt-act_SoxR"/>
</dbReference>
<keyword evidence="3" id="KW-0479">Metal-binding</keyword>
<dbReference type="SUPFAM" id="SSF46955">
    <property type="entry name" value="Putative DNA-binding domain"/>
    <property type="match status" value="1"/>
</dbReference>
<keyword evidence="2" id="KW-0001">2Fe-2S</keyword>
<dbReference type="Pfam" id="PF00376">
    <property type="entry name" value="MerR"/>
    <property type="match status" value="1"/>
</dbReference>
<evidence type="ECO:0000313" key="10">
    <source>
        <dbReference type="EMBL" id="WMS86150.1"/>
    </source>
</evidence>
<evidence type="ECO:0000259" key="9">
    <source>
        <dbReference type="PROSITE" id="PS50937"/>
    </source>
</evidence>
<dbReference type="CDD" id="cd01110">
    <property type="entry name" value="HTH_SoxR"/>
    <property type="match status" value="1"/>
</dbReference>
<dbReference type="PANTHER" id="PTHR30204:SF0">
    <property type="entry name" value="REDOX-SENSITIVE TRANSCRIPTIONAL ACTIVATOR SOXR"/>
    <property type="match status" value="1"/>
</dbReference>
<keyword evidence="6" id="KW-0805">Transcription regulation</keyword>
<evidence type="ECO:0000256" key="3">
    <source>
        <dbReference type="ARBA" id="ARBA00022723"/>
    </source>
</evidence>
<feature type="domain" description="HTH merR-type" evidence="9">
    <location>
        <begin position="3"/>
        <end position="71"/>
    </location>
</feature>
<gene>
    <name evidence="10" type="primary">soxR</name>
    <name evidence="10" type="ORF">Q9312_13070</name>
</gene>
<keyword evidence="4" id="KW-0408">Iron</keyword>
<protein>
    <recommendedName>
        <fullName evidence="1">Redox-sensitive transcriptional activator SoxR</fullName>
    </recommendedName>
</protein>
<dbReference type="EMBL" id="CP133548">
    <property type="protein sequence ID" value="WMS86150.1"/>
    <property type="molecule type" value="Genomic_DNA"/>
</dbReference>
<evidence type="ECO:0000256" key="7">
    <source>
        <dbReference type="ARBA" id="ARBA00023125"/>
    </source>
</evidence>
<evidence type="ECO:0000256" key="5">
    <source>
        <dbReference type="ARBA" id="ARBA00023014"/>
    </source>
</evidence>
<dbReference type="InterPro" id="IPR000551">
    <property type="entry name" value="MerR-type_HTH_dom"/>
</dbReference>
<evidence type="ECO:0000256" key="6">
    <source>
        <dbReference type="ARBA" id="ARBA00023015"/>
    </source>
</evidence>
<dbReference type="NCBIfam" id="TIGR01950">
    <property type="entry name" value="SoxR"/>
    <property type="match status" value="1"/>
</dbReference>
<evidence type="ECO:0000256" key="2">
    <source>
        <dbReference type="ARBA" id="ARBA00022714"/>
    </source>
</evidence>
<dbReference type="PROSITE" id="PS50937">
    <property type="entry name" value="HTH_MERR_2"/>
    <property type="match status" value="1"/>
</dbReference>
<dbReference type="GO" id="GO:0051537">
    <property type="term" value="F:2 iron, 2 sulfur cluster binding"/>
    <property type="evidence" value="ECO:0007669"/>
    <property type="project" value="UniProtKB-KW"/>
</dbReference>
<dbReference type="GO" id="GO:0003700">
    <property type="term" value="F:DNA-binding transcription factor activity"/>
    <property type="evidence" value="ECO:0007669"/>
    <property type="project" value="InterPro"/>
</dbReference>
<dbReference type="InterPro" id="IPR009061">
    <property type="entry name" value="DNA-bd_dom_put_sf"/>
</dbReference>
<dbReference type="AlphaFoldDB" id="A0AA51RRD8"/>
<evidence type="ECO:0000256" key="8">
    <source>
        <dbReference type="ARBA" id="ARBA00023163"/>
    </source>
</evidence>
<accession>A0AA51RRD8</accession>
<dbReference type="PANTHER" id="PTHR30204">
    <property type="entry name" value="REDOX-CYCLING DRUG-SENSING TRANSCRIPTIONAL ACTIVATOR SOXR"/>
    <property type="match status" value="1"/>
</dbReference>
<keyword evidence="11" id="KW-1185">Reference proteome</keyword>
<keyword evidence="5" id="KW-0411">Iron-sulfur</keyword>
<dbReference type="GO" id="GO:0003677">
    <property type="term" value="F:DNA binding"/>
    <property type="evidence" value="ECO:0007669"/>
    <property type="project" value="UniProtKB-KW"/>
</dbReference>
<proteinExistence type="predicted"/>
<evidence type="ECO:0000256" key="1">
    <source>
        <dbReference type="ARBA" id="ARBA00014474"/>
    </source>
</evidence>
<keyword evidence="8" id="KW-0804">Transcription</keyword>
<dbReference type="KEGG" id="plei:Q9312_13070"/>
<dbReference type="Proteomes" id="UP001239782">
    <property type="component" value="Chromosome"/>
</dbReference>
<dbReference type="Pfam" id="PF09278">
    <property type="entry name" value="MerR-DNA-bind"/>
    <property type="match status" value="1"/>
</dbReference>
<dbReference type="InterPro" id="IPR015358">
    <property type="entry name" value="Tscrpt_reg_MerR_DNA-bd"/>
</dbReference>
<organism evidence="10 11">
    <name type="scientific">Pleionea litopenaei</name>
    <dbReference type="NCBI Taxonomy" id="3070815"/>
    <lineage>
        <taxon>Bacteria</taxon>
        <taxon>Pseudomonadati</taxon>
        <taxon>Pseudomonadota</taxon>
        <taxon>Gammaproteobacteria</taxon>
        <taxon>Oceanospirillales</taxon>
        <taxon>Pleioneaceae</taxon>
        <taxon>Pleionea</taxon>
    </lineage>
</organism>